<comment type="caution">
    <text evidence="2">The sequence shown here is derived from an EMBL/GenBank/DDBJ whole genome shotgun (WGS) entry which is preliminary data.</text>
</comment>
<dbReference type="InterPro" id="IPR005302">
    <property type="entry name" value="MoCF_Sase_C"/>
</dbReference>
<protein>
    <submittedName>
        <fullName evidence="2">Molybdenum cofactor sulfurase</fullName>
    </submittedName>
</protein>
<dbReference type="PANTHER" id="PTHR36930:SF1">
    <property type="entry name" value="MOSC DOMAIN-CONTAINING PROTEIN"/>
    <property type="match status" value="1"/>
</dbReference>
<dbReference type="PANTHER" id="PTHR36930">
    <property type="entry name" value="METAL-SULFUR CLUSTER BIOSYNTHESIS PROTEINS YUAD-RELATED"/>
    <property type="match status" value="1"/>
</dbReference>
<proteinExistence type="predicted"/>
<evidence type="ECO:0000259" key="1">
    <source>
        <dbReference type="PROSITE" id="PS51340"/>
    </source>
</evidence>
<dbReference type="Pfam" id="PF03473">
    <property type="entry name" value="MOSC"/>
    <property type="match status" value="1"/>
</dbReference>
<dbReference type="InterPro" id="IPR052716">
    <property type="entry name" value="MOSC_domain"/>
</dbReference>
<keyword evidence="3" id="KW-1185">Reference proteome</keyword>
<evidence type="ECO:0000313" key="2">
    <source>
        <dbReference type="EMBL" id="MBW3095945.1"/>
    </source>
</evidence>
<gene>
    <name evidence="2" type="ORF">KY465_01490</name>
</gene>
<organism evidence="2 3">
    <name type="scientific">Pseudohoeflea coraliihabitans</name>
    <dbReference type="NCBI Taxonomy" id="2860393"/>
    <lineage>
        <taxon>Bacteria</taxon>
        <taxon>Pseudomonadati</taxon>
        <taxon>Pseudomonadota</taxon>
        <taxon>Alphaproteobacteria</taxon>
        <taxon>Hyphomicrobiales</taxon>
        <taxon>Rhizobiaceae</taxon>
        <taxon>Pseudohoeflea</taxon>
    </lineage>
</organism>
<dbReference type="Proteomes" id="UP001430804">
    <property type="component" value="Unassembled WGS sequence"/>
</dbReference>
<reference evidence="2" key="1">
    <citation type="submission" date="2021-07" db="EMBL/GenBank/DDBJ databases">
        <title>Pseudohoeflea marina sp. nov. a polyhydroxyalcanoate-producing bacterium.</title>
        <authorList>
            <person name="Zheng W."/>
            <person name="Yu S."/>
            <person name="Huang Y."/>
        </authorList>
    </citation>
    <scope>NUCLEOTIDE SEQUENCE</scope>
    <source>
        <strain evidence="2">DP4N28-3</strain>
    </source>
</reference>
<dbReference type="PROSITE" id="PS51340">
    <property type="entry name" value="MOSC"/>
    <property type="match status" value="1"/>
</dbReference>
<name>A0ABS6WJK4_9HYPH</name>
<feature type="domain" description="MOSC" evidence="1">
    <location>
        <begin position="51"/>
        <end position="210"/>
    </location>
</feature>
<accession>A0ABS6WJK4</accession>
<dbReference type="RefSeq" id="WP_219157708.1">
    <property type="nucleotide sequence ID" value="NZ_JAHWQX010000001.1"/>
</dbReference>
<dbReference type="EMBL" id="JAHWQX010000001">
    <property type="protein sequence ID" value="MBW3095945.1"/>
    <property type="molecule type" value="Genomic_DNA"/>
</dbReference>
<sequence length="219" mass="23989">MYNRPGALPVESLFPDLMPEAEERLPEIVPARRLMAAATRLMAARDGHMQTAAVARLEVDLGGIVGDHHYGHTRRSGGREPWYPRGTEMCNERQVSLVCEAELAVIAADMGIAHIAPEWIGANMAIAGIRQFSFLPPRTQLFFAGGVTLRIDGMNAPCRLAGSAIAARYPEHDAQSLALAFPRHARRRRGLVAVVEKAGVIEAGEAVKVHVPEQWIYRP</sequence>
<evidence type="ECO:0000313" key="3">
    <source>
        <dbReference type="Proteomes" id="UP001430804"/>
    </source>
</evidence>